<dbReference type="SUPFAM" id="SSF52833">
    <property type="entry name" value="Thioredoxin-like"/>
    <property type="match status" value="1"/>
</dbReference>
<dbReference type="CDD" id="cd03049">
    <property type="entry name" value="GST_N_3"/>
    <property type="match status" value="1"/>
</dbReference>
<keyword evidence="5" id="KW-1185">Reference proteome</keyword>
<dbReference type="Gene3D" id="3.40.30.10">
    <property type="entry name" value="Glutaredoxin"/>
    <property type="match status" value="1"/>
</dbReference>
<dbReference type="PANTHER" id="PTHR44051:SF8">
    <property type="entry name" value="GLUTATHIONE S-TRANSFERASE GSTA"/>
    <property type="match status" value="1"/>
</dbReference>
<dbReference type="Gene3D" id="1.20.1050.10">
    <property type="match status" value="1"/>
</dbReference>
<evidence type="ECO:0000259" key="2">
    <source>
        <dbReference type="PROSITE" id="PS50404"/>
    </source>
</evidence>
<accession>A0ABV2JXF4</accession>
<dbReference type="CDD" id="cd03205">
    <property type="entry name" value="GST_C_6"/>
    <property type="match status" value="1"/>
</dbReference>
<comment type="caution">
    <text evidence="4">The sequence shown here is derived from an EMBL/GenBank/DDBJ whole genome shotgun (WGS) entry which is preliminary data.</text>
</comment>
<dbReference type="PANTHER" id="PTHR44051">
    <property type="entry name" value="GLUTATHIONE S-TRANSFERASE-RELATED"/>
    <property type="match status" value="1"/>
</dbReference>
<proteinExistence type="predicted"/>
<feature type="domain" description="GST C-terminal" evidence="3">
    <location>
        <begin position="63"/>
        <end position="211"/>
    </location>
</feature>
<name>A0ABV2JXF4_9GAMM</name>
<dbReference type="InterPro" id="IPR036282">
    <property type="entry name" value="Glutathione-S-Trfase_C_sf"/>
</dbReference>
<dbReference type="PROSITE" id="PS50404">
    <property type="entry name" value="GST_NTER"/>
    <property type="match status" value="1"/>
</dbReference>
<evidence type="ECO:0000259" key="3">
    <source>
        <dbReference type="PROSITE" id="PS50405"/>
    </source>
</evidence>
<dbReference type="RefSeq" id="WP_354014898.1">
    <property type="nucleotide sequence ID" value="NZ_JBEPMU010000005.1"/>
</dbReference>
<dbReference type="Proteomes" id="UP001549184">
    <property type="component" value="Unassembled WGS sequence"/>
</dbReference>
<gene>
    <name evidence="4" type="ORF">ABIC75_003243</name>
</gene>
<sequence>MKLLYQSHSPYARKVLVFAHEAGLANRIEVIHHETSPVEQNHEVFSLNPLGKVPVLICDDGTALFESSVICEYLDGLHDGRKLFPSTPAPRFRALLHQAVALGLADAGIAVRWESRRRPEALRWPPLLEGQLLKVIAACDYLEAHLDDSQAVNVGDIALATALSWIEFRHIHDFEVERPRLSAWYRRFCARPSMRATPLSGDTIDRPPTPHTEVQHALAMD</sequence>
<feature type="domain" description="GST N-terminal" evidence="2">
    <location>
        <begin position="1"/>
        <end position="82"/>
    </location>
</feature>
<dbReference type="Pfam" id="PF13410">
    <property type="entry name" value="GST_C_2"/>
    <property type="match status" value="1"/>
</dbReference>
<evidence type="ECO:0000313" key="5">
    <source>
        <dbReference type="Proteomes" id="UP001549184"/>
    </source>
</evidence>
<dbReference type="SUPFAM" id="SSF47616">
    <property type="entry name" value="GST C-terminal domain-like"/>
    <property type="match status" value="1"/>
</dbReference>
<dbReference type="Pfam" id="PF13409">
    <property type="entry name" value="GST_N_2"/>
    <property type="match status" value="1"/>
</dbReference>
<dbReference type="EMBL" id="JBEPMU010000005">
    <property type="protein sequence ID" value="MET3653506.1"/>
    <property type="molecule type" value="Genomic_DNA"/>
</dbReference>
<dbReference type="InterPro" id="IPR010987">
    <property type="entry name" value="Glutathione-S-Trfase_C-like"/>
</dbReference>
<evidence type="ECO:0000256" key="1">
    <source>
        <dbReference type="SAM" id="MobiDB-lite"/>
    </source>
</evidence>
<dbReference type="InterPro" id="IPR036249">
    <property type="entry name" value="Thioredoxin-like_sf"/>
</dbReference>
<dbReference type="InterPro" id="IPR004045">
    <property type="entry name" value="Glutathione_S-Trfase_N"/>
</dbReference>
<reference evidence="4 5" key="1">
    <citation type="submission" date="2024-06" db="EMBL/GenBank/DDBJ databases">
        <title>Sorghum-associated microbial communities from plants grown in Nebraska, USA.</title>
        <authorList>
            <person name="Schachtman D."/>
        </authorList>
    </citation>
    <scope>NUCLEOTIDE SEQUENCE [LARGE SCALE GENOMIC DNA]</scope>
    <source>
        <strain evidence="4 5">1073</strain>
    </source>
</reference>
<evidence type="ECO:0000313" key="4">
    <source>
        <dbReference type="EMBL" id="MET3653506.1"/>
    </source>
</evidence>
<dbReference type="PROSITE" id="PS50405">
    <property type="entry name" value="GST_CTER"/>
    <property type="match status" value="1"/>
</dbReference>
<organism evidence="4 5">
    <name type="scientific">Dyella japonica</name>
    <dbReference type="NCBI Taxonomy" id="231455"/>
    <lineage>
        <taxon>Bacteria</taxon>
        <taxon>Pseudomonadati</taxon>
        <taxon>Pseudomonadota</taxon>
        <taxon>Gammaproteobacteria</taxon>
        <taxon>Lysobacterales</taxon>
        <taxon>Rhodanobacteraceae</taxon>
        <taxon>Dyella</taxon>
    </lineage>
</organism>
<feature type="region of interest" description="Disordered" evidence="1">
    <location>
        <begin position="199"/>
        <end position="221"/>
    </location>
</feature>
<protein>
    <submittedName>
        <fullName evidence="4">Glutathione S-transferase</fullName>
    </submittedName>
</protein>